<protein>
    <submittedName>
        <fullName evidence="1">Environmental stress-induced protein Ves</fullName>
    </submittedName>
</protein>
<dbReference type="EMBL" id="JAUSQZ010000001">
    <property type="protein sequence ID" value="MDP9830690.1"/>
    <property type="molecule type" value="Genomic_DNA"/>
</dbReference>
<dbReference type="Pfam" id="PF05962">
    <property type="entry name" value="HutD"/>
    <property type="match status" value="1"/>
</dbReference>
<dbReference type="PANTHER" id="PTHR37943:SF1">
    <property type="entry name" value="PROTEIN VES"/>
    <property type="match status" value="1"/>
</dbReference>
<keyword evidence="2" id="KW-1185">Reference proteome</keyword>
<dbReference type="InterPro" id="IPR014710">
    <property type="entry name" value="RmlC-like_jellyroll"/>
</dbReference>
<sequence length="163" mass="17000">MLHRYASAPDEPWKNGAGTTRRLYADAGLRVSVATIAQDGPFSVFPGLERVFIPVDAAVALAVDGVVSRAEPWTATRFPGDATVSAGLLEGPTRVLNLMFDPALLTLGVRIEPVHGPVADAVLLTGEGLSSDGEPVSPLDLVLGEAGLHGLVARISRRPPACD</sequence>
<dbReference type="Proteomes" id="UP001235712">
    <property type="component" value="Unassembled WGS sequence"/>
</dbReference>
<dbReference type="InterPro" id="IPR011051">
    <property type="entry name" value="RmlC_Cupin_sf"/>
</dbReference>
<gene>
    <name evidence="1" type="ORF">J2S57_006439</name>
</gene>
<comment type="caution">
    <text evidence="1">The sequence shown here is derived from an EMBL/GenBank/DDBJ whole genome shotgun (WGS) entry which is preliminary data.</text>
</comment>
<name>A0ABT9PFD5_9ACTN</name>
<dbReference type="RefSeq" id="WP_307249754.1">
    <property type="nucleotide sequence ID" value="NZ_JAUSQZ010000001.1"/>
</dbReference>
<dbReference type="SUPFAM" id="SSF51182">
    <property type="entry name" value="RmlC-like cupins"/>
    <property type="match status" value="1"/>
</dbReference>
<proteinExistence type="predicted"/>
<organism evidence="1 2">
    <name type="scientific">Kineosporia succinea</name>
    <dbReference type="NCBI Taxonomy" id="84632"/>
    <lineage>
        <taxon>Bacteria</taxon>
        <taxon>Bacillati</taxon>
        <taxon>Actinomycetota</taxon>
        <taxon>Actinomycetes</taxon>
        <taxon>Kineosporiales</taxon>
        <taxon>Kineosporiaceae</taxon>
        <taxon>Kineosporia</taxon>
    </lineage>
</organism>
<dbReference type="InterPro" id="IPR010282">
    <property type="entry name" value="Uncharacterised_HutD/Ves"/>
</dbReference>
<dbReference type="PANTHER" id="PTHR37943">
    <property type="entry name" value="PROTEIN VES"/>
    <property type="match status" value="1"/>
</dbReference>
<accession>A0ABT9PFD5</accession>
<reference evidence="1 2" key="1">
    <citation type="submission" date="2023-07" db="EMBL/GenBank/DDBJ databases">
        <title>Sequencing the genomes of 1000 actinobacteria strains.</title>
        <authorList>
            <person name="Klenk H.-P."/>
        </authorList>
    </citation>
    <scope>NUCLEOTIDE SEQUENCE [LARGE SCALE GENOMIC DNA]</scope>
    <source>
        <strain evidence="1 2">DSM 44388</strain>
    </source>
</reference>
<evidence type="ECO:0000313" key="1">
    <source>
        <dbReference type="EMBL" id="MDP9830690.1"/>
    </source>
</evidence>
<dbReference type="Gene3D" id="2.60.120.10">
    <property type="entry name" value="Jelly Rolls"/>
    <property type="match status" value="1"/>
</dbReference>
<evidence type="ECO:0000313" key="2">
    <source>
        <dbReference type="Proteomes" id="UP001235712"/>
    </source>
</evidence>